<gene>
    <name evidence="1" type="ORF">SAMN04487893_101142</name>
</gene>
<proteinExistence type="predicted"/>
<dbReference type="AlphaFoldDB" id="A0A1I3L1P2"/>
<dbReference type="Proteomes" id="UP000243887">
    <property type="component" value="Unassembled WGS sequence"/>
</dbReference>
<organism evidence="1 2">
    <name type="scientific">Myroides guanonis</name>
    <dbReference type="NCBI Taxonomy" id="1150112"/>
    <lineage>
        <taxon>Bacteria</taxon>
        <taxon>Pseudomonadati</taxon>
        <taxon>Bacteroidota</taxon>
        <taxon>Flavobacteriia</taxon>
        <taxon>Flavobacteriales</taxon>
        <taxon>Flavobacteriaceae</taxon>
        <taxon>Myroides</taxon>
    </lineage>
</organism>
<sequence length="266" mass="31742">MKHESINFHEQLLQKIEVFQAELPNSIHLIKKTFDMVKKEVSAMNEWQNNHNFIDEEEEIHFLKTIRPSIISQFLYYQSLYNWESKAPLTDAELAVYYNEKHVDVKTKLEKLSYVKTYIKSEENKLFSIHNKTNGQTCVSESDRKNWRPCLQHCIPLAEYMSYELQLDYLKIKYSMYKKPIDSHKTKIPWNRNLVDFSEILFGLYHLGVFGDMSLKEIAIKLESIFDVEISQDLVKRWRDIAKRKQEPARFLNELAEVLKRQILNS</sequence>
<dbReference type="RefSeq" id="WP_090677533.1">
    <property type="nucleotide sequence ID" value="NZ_FORU01000001.1"/>
</dbReference>
<dbReference type="STRING" id="1150112.SAMN04487893_101142"/>
<dbReference type="OrthoDB" id="790983at2"/>
<dbReference type="EMBL" id="FORU01000001">
    <property type="protein sequence ID" value="SFI78663.1"/>
    <property type="molecule type" value="Genomic_DNA"/>
</dbReference>
<dbReference type="InterPro" id="IPR018534">
    <property type="entry name" value="Tet_reg_excision_RteC"/>
</dbReference>
<reference evidence="2" key="1">
    <citation type="submission" date="2016-10" db="EMBL/GenBank/DDBJ databases">
        <authorList>
            <person name="Varghese N."/>
            <person name="Submissions S."/>
        </authorList>
    </citation>
    <scope>NUCLEOTIDE SEQUENCE [LARGE SCALE GENOMIC DNA]</scope>
    <source>
        <strain evidence="2">DSM 26542</strain>
    </source>
</reference>
<protein>
    <submittedName>
        <fullName evidence="1">RteC protein</fullName>
    </submittedName>
</protein>
<name>A0A1I3L1P2_9FLAO</name>
<dbReference type="Pfam" id="PF09357">
    <property type="entry name" value="RteC"/>
    <property type="match status" value="1"/>
</dbReference>
<accession>A0A1I3L1P2</accession>
<evidence type="ECO:0000313" key="1">
    <source>
        <dbReference type="EMBL" id="SFI78663.1"/>
    </source>
</evidence>
<keyword evidence="2" id="KW-1185">Reference proteome</keyword>
<evidence type="ECO:0000313" key="2">
    <source>
        <dbReference type="Proteomes" id="UP000243887"/>
    </source>
</evidence>